<dbReference type="AlphaFoldDB" id="A0A4Y1X566"/>
<evidence type="ECO:0000313" key="3">
    <source>
        <dbReference type="Proteomes" id="UP000319374"/>
    </source>
</evidence>
<organism evidence="2 3">
    <name type="scientific">Alistipes dispar</name>
    <dbReference type="NCBI Taxonomy" id="2585119"/>
    <lineage>
        <taxon>Bacteria</taxon>
        <taxon>Pseudomonadati</taxon>
        <taxon>Bacteroidota</taxon>
        <taxon>Bacteroidia</taxon>
        <taxon>Bacteroidales</taxon>
        <taxon>Rikenellaceae</taxon>
        <taxon>Alistipes</taxon>
    </lineage>
</organism>
<dbReference type="EMBL" id="AP019736">
    <property type="protein sequence ID" value="BBL07629.1"/>
    <property type="molecule type" value="Genomic_DNA"/>
</dbReference>
<dbReference type="InterPro" id="IPR036866">
    <property type="entry name" value="RibonucZ/Hydroxyglut_hydro"/>
</dbReference>
<sequence>MTITIHRGIDQIGGCITEIRTARSKILIDLGHNLPKGNGPSEDRFDNAGAIAQLCEGCDAVFYTHYHGDHVDLFRHVPERVDQYIGPLAKAVMRIRLEHLTHVPGEKERREADLTAVERFKTYEPARCIRVGKDIRITPYFVSHSAADAYMFLVEADGKRILHTGDFRQHGYLGKGLLPTLEKYIAPQGIDVLITEGTMLDRNEKKIVHENDLKRQAIELMKRYKNVFVLCSSTDMDRLATFHRANREMRNRPFVCDGYQQRILESFAGHAGVKSPLFKFDHKVYGSDERNEKLRKWMLDTGFTMLLRTGPKYRRWVDTLLPELNPDETLLIYSMFRGYILPTHEAYNPDLKAFVARFPHSEYVHTSGHATTDTLAAVCRTVPPHTAIIPIHRDKGSDFASLDIGDELRSKIVTASQTIDGIDFLVK</sequence>
<proteinExistence type="predicted"/>
<keyword evidence="3" id="KW-1185">Reference proteome</keyword>
<dbReference type="Proteomes" id="UP000319374">
    <property type="component" value="Chromosome"/>
</dbReference>
<dbReference type="PANTHER" id="PTHR43694:SF1">
    <property type="entry name" value="RIBONUCLEASE J"/>
    <property type="match status" value="1"/>
</dbReference>
<dbReference type="InterPro" id="IPR001279">
    <property type="entry name" value="Metallo-B-lactamas"/>
</dbReference>
<dbReference type="Gene3D" id="3.60.15.10">
    <property type="entry name" value="Ribonuclease Z/Hydroxyacylglutathione hydrolase-like"/>
    <property type="match status" value="1"/>
</dbReference>
<feature type="domain" description="Metallo-beta-lactamase" evidence="1">
    <location>
        <begin position="13"/>
        <end position="196"/>
    </location>
</feature>
<dbReference type="SUPFAM" id="SSF56281">
    <property type="entry name" value="Metallo-hydrolase/oxidoreductase"/>
    <property type="match status" value="1"/>
</dbReference>
<accession>A0A4Y1X566</accession>
<dbReference type="KEGG" id="ada:A5CPEGH6_22670"/>
<dbReference type="OrthoDB" id="9758375at2"/>
<name>A0A4Y1X566_9BACT</name>
<dbReference type="PANTHER" id="PTHR43694">
    <property type="entry name" value="RIBONUCLEASE J"/>
    <property type="match status" value="1"/>
</dbReference>
<evidence type="ECO:0000313" key="2">
    <source>
        <dbReference type="EMBL" id="BBL07629.1"/>
    </source>
</evidence>
<dbReference type="SMART" id="SM00849">
    <property type="entry name" value="Lactamase_B"/>
    <property type="match status" value="1"/>
</dbReference>
<keyword evidence="2" id="KW-0378">Hydrolase</keyword>
<gene>
    <name evidence="2" type="ORF">A5CPEGH6_22670</name>
</gene>
<evidence type="ECO:0000259" key="1">
    <source>
        <dbReference type="SMART" id="SM00849"/>
    </source>
</evidence>
<dbReference type="GeneID" id="98674256"/>
<dbReference type="Pfam" id="PF12706">
    <property type="entry name" value="Lactamase_B_2"/>
    <property type="match status" value="1"/>
</dbReference>
<protein>
    <submittedName>
        <fullName evidence="2">MBL fold hydrolase</fullName>
    </submittedName>
</protein>
<dbReference type="GO" id="GO:0016787">
    <property type="term" value="F:hydrolase activity"/>
    <property type="evidence" value="ECO:0007669"/>
    <property type="project" value="UniProtKB-KW"/>
</dbReference>
<reference evidence="3" key="1">
    <citation type="submission" date="2019-06" db="EMBL/GenBank/DDBJ databases">
        <title>Alistipes onderdonkii subsp. vulgaris subsp. nov., Alistipes dispar sp. nov. and Alistipes communis sp. nov., isolated from human faeces, and creation of Alistipes onderdonkii subsp. onderdonkii subsp. nov.</title>
        <authorList>
            <person name="Sakamoto M."/>
            <person name="Ikeyama N."/>
            <person name="Ogata Y."/>
            <person name="Suda W."/>
            <person name="Iino T."/>
            <person name="Hattori M."/>
            <person name="Ohkuma M."/>
        </authorList>
    </citation>
    <scope>NUCLEOTIDE SEQUENCE [LARGE SCALE GENOMIC DNA]</scope>
    <source>
        <strain evidence="3">5CPEGH6</strain>
    </source>
</reference>
<dbReference type="RefSeq" id="WP_141429785.1">
    <property type="nucleotide sequence ID" value="NZ_AP019736.1"/>
</dbReference>